<sequence length="89" mass="10236">MKTKLANELGLYDMSGNEEEWCQDYFSYYDTISLTNPTSSFSGSSRVLRGGCYYKTAFVQSPIEIFGQIFIGYNYYSYLCNRMCVTICS</sequence>
<dbReference type="SUPFAM" id="SSF56436">
    <property type="entry name" value="C-type lectin-like"/>
    <property type="match status" value="1"/>
</dbReference>
<dbReference type="Proteomes" id="UP000806522">
    <property type="component" value="Unassembled WGS sequence"/>
</dbReference>
<dbReference type="InterPro" id="IPR042095">
    <property type="entry name" value="SUMF_sf"/>
</dbReference>
<dbReference type="InterPro" id="IPR005532">
    <property type="entry name" value="SUMF_dom"/>
</dbReference>
<accession>A0A9D5P1N5</accession>
<proteinExistence type="predicted"/>
<dbReference type="InterPro" id="IPR016187">
    <property type="entry name" value="CTDL_fold"/>
</dbReference>
<gene>
    <name evidence="2" type="ORF">E7101_11045</name>
</gene>
<dbReference type="AlphaFoldDB" id="A0A9D5P1N5"/>
<name>A0A9D5P1N5_XYLRU</name>
<protein>
    <submittedName>
        <fullName evidence="2">Formylglycine-generating enzyme family protein</fullName>
    </submittedName>
</protein>
<evidence type="ECO:0000259" key="1">
    <source>
        <dbReference type="Pfam" id="PF03781"/>
    </source>
</evidence>
<comment type="caution">
    <text evidence="2">The sequence shown here is derived from an EMBL/GenBank/DDBJ whole genome shotgun (WGS) entry which is preliminary data.</text>
</comment>
<evidence type="ECO:0000313" key="2">
    <source>
        <dbReference type="EMBL" id="MBE6271470.1"/>
    </source>
</evidence>
<dbReference type="Gene3D" id="3.90.1580.10">
    <property type="entry name" value="paralog of FGE (formylglycine-generating enzyme)"/>
    <property type="match status" value="1"/>
</dbReference>
<reference evidence="2" key="1">
    <citation type="submission" date="2019-04" db="EMBL/GenBank/DDBJ databases">
        <title>Evolution of Biomass-Degrading Anaerobic Consortia Revealed by Metagenomics.</title>
        <authorList>
            <person name="Peng X."/>
        </authorList>
    </citation>
    <scope>NUCLEOTIDE SEQUENCE</scope>
    <source>
        <strain evidence="2">SIG140</strain>
    </source>
</reference>
<feature type="domain" description="Sulfatase-modifying factor enzyme-like" evidence="1">
    <location>
        <begin position="4"/>
        <end position="57"/>
    </location>
</feature>
<evidence type="ECO:0000313" key="3">
    <source>
        <dbReference type="Proteomes" id="UP000806522"/>
    </source>
</evidence>
<dbReference type="Pfam" id="PF03781">
    <property type="entry name" value="FGE-sulfatase"/>
    <property type="match status" value="1"/>
</dbReference>
<organism evidence="2 3">
    <name type="scientific">Xylanibacter ruminicola</name>
    <name type="common">Prevotella ruminicola</name>
    <dbReference type="NCBI Taxonomy" id="839"/>
    <lineage>
        <taxon>Bacteria</taxon>
        <taxon>Pseudomonadati</taxon>
        <taxon>Bacteroidota</taxon>
        <taxon>Bacteroidia</taxon>
        <taxon>Bacteroidales</taxon>
        <taxon>Prevotellaceae</taxon>
        <taxon>Xylanibacter</taxon>
    </lineage>
</organism>
<dbReference type="EMBL" id="SUYC01000012">
    <property type="protein sequence ID" value="MBE6271470.1"/>
    <property type="molecule type" value="Genomic_DNA"/>
</dbReference>